<dbReference type="GO" id="GO:0006310">
    <property type="term" value="P:DNA recombination"/>
    <property type="evidence" value="ECO:0007669"/>
    <property type="project" value="UniProtKB-KW"/>
</dbReference>
<dbReference type="InterPro" id="IPR044068">
    <property type="entry name" value="CB"/>
</dbReference>
<sequence length="383" mass="43873">MSRPPSLLPGDGRRSVVTDDPRAGAQRPLLIEARDDVAAIITWLREFEDSPHTLTNYRKESRRLLLWAQDRGRELRTLRREDLLDYQRFLANPQPAAQWTGPARPQDHPDWKPFTGPLKPSSIKQALVILGAMFKYLYDAGYLDANPLALSRRKSRGVMADAPLERYFEHEVWEAVLDSLEKLPMETEREQRHYERARWLFHLLYLSGVRRSEVARATMGDIFQRNGLWWWRVLGKGNKIGDIPVSEDLLDALARYRGHLGLSPLPLPGEATPLVCRVIGRGQYTTLTPTAIYLIVKQVFLRAAALFRSHDRHLASRLEAASTHWLRHTSASHQLDAGVPLLVVSQNLRHASIQTTRKYLHSEDDARHAATQALKMRRSTDKE</sequence>
<dbReference type="RefSeq" id="WP_107889865.1">
    <property type="nucleotide sequence ID" value="NZ_CAURZP010000028.1"/>
</dbReference>
<keyword evidence="6 9" id="KW-0238">DNA-binding</keyword>
<dbReference type="PROSITE" id="PS51900">
    <property type="entry name" value="CB"/>
    <property type="match status" value="1"/>
</dbReference>
<evidence type="ECO:0000259" key="11">
    <source>
        <dbReference type="PROSITE" id="PS51898"/>
    </source>
</evidence>
<keyword evidence="14" id="KW-1185">Reference proteome</keyword>
<evidence type="ECO:0000256" key="4">
    <source>
        <dbReference type="ARBA" id="ARBA00022829"/>
    </source>
</evidence>
<dbReference type="Gene3D" id="1.10.150.130">
    <property type="match status" value="1"/>
</dbReference>
<name>A0A2S0PDD8_9NEIS</name>
<dbReference type="EMBL" id="CP028519">
    <property type="protein sequence ID" value="AVY95277.1"/>
    <property type="molecule type" value="Genomic_DNA"/>
</dbReference>
<evidence type="ECO:0000256" key="10">
    <source>
        <dbReference type="SAM" id="MobiDB-lite"/>
    </source>
</evidence>
<dbReference type="KEGG" id="maer:DAI18_15460"/>
<evidence type="ECO:0000256" key="9">
    <source>
        <dbReference type="PROSITE-ProRule" id="PRU01248"/>
    </source>
</evidence>
<evidence type="ECO:0000256" key="3">
    <source>
        <dbReference type="ARBA" id="ARBA00022618"/>
    </source>
</evidence>
<dbReference type="SUPFAM" id="SSF56349">
    <property type="entry name" value="DNA breaking-rejoining enzymes"/>
    <property type="match status" value="1"/>
</dbReference>
<dbReference type="GO" id="GO:0005737">
    <property type="term" value="C:cytoplasm"/>
    <property type="evidence" value="ECO:0007669"/>
    <property type="project" value="UniProtKB-SubCell"/>
</dbReference>
<dbReference type="GO" id="GO:0003677">
    <property type="term" value="F:DNA binding"/>
    <property type="evidence" value="ECO:0007669"/>
    <property type="project" value="UniProtKB-UniRule"/>
</dbReference>
<keyword evidence="2" id="KW-0963">Cytoplasm</keyword>
<evidence type="ECO:0000256" key="6">
    <source>
        <dbReference type="ARBA" id="ARBA00023125"/>
    </source>
</evidence>
<keyword evidence="5" id="KW-0229">DNA integration</keyword>
<dbReference type="InterPro" id="IPR013762">
    <property type="entry name" value="Integrase-like_cat_sf"/>
</dbReference>
<dbReference type="PANTHER" id="PTHR30349:SF77">
    <property type="entry name" value="TYROSINE RECOMBINASE XERC"/>
    <property type="match status" value="1"/>
</dbReference>
<dbReference type="InterPro" id="IPR002104">
    <property type="entry name" value="Integrase_catalytic"/>
</dbReference>
<comment type="subcellular location">
    <subcellularLocation>
        <location evidence="1">Cytoplasm</location>
    </subcellularLocation>
</comment>
<dbReference type="STRING" id="1122240.GCA_000620105_02105"/>
<dbReference type="PANTHER" id="PTHR30349">
    <property type="entry name" value="PHAGE INTEGRASE-RELATED"/>
    <property type="match status" value="1"/>
</dbReference>
<dbReference type="PROSITE" id="PS51898">
    <property type="entry name" value="TYR_RECOMBINASE"/>
    <property type="match status" value="1"/>
</dbReference>
<dbReference type="CDD" id="cd00397">
    <property type="entry name" value="DNA_BRE_C"/>
    <property type="match status" value="1"/>
</dbReference>
<evidence type="ECO:0000256" key="8">
    <source>
        <dbReference type="ARBA" id="ARBA00023306"/>
    </source>
</evidence>
<evidence type="ECO:0000256" key="5">
    <source>
        <dbReference type="ARBA" id="ARBA00022908"/>
    </source>
</evidence>
<evidence type="ECO:0000259" key="12">
    <source>
        <dbReference type="PROSITE" id="PS51900"/>
    </source>
</evidence>
<dbReference type="GO" id="GO:0015074">
    <property type="term" value="P:DNA integration"/>
    <property type="evidence" value="ECO:0007669"/>
    <property type="project" value="UniProtKB-KW"/>
</dbReference>
<dbReference type="InterPro" id="IPR011010">
    <property type="entry name" value="DNA_brk_join_enz"/>
</dbReference>
<dbReference type="GO" id="GO:0051301">
    <property type="term" value="P:cell division"/>
    <property type="evidence" value="ECO:0007669"/>
    <property type="project" value="UniProtKB-KW"/>
</dbReference>
<dbReference type="InterPro" id="IPR010998">
    <property type="entry name" value="Integrase_recombinase_N"/>
</dbReference>
<dbReference type="InterPro" id="IPR050090">
    <property type="entry name" value="Tyrosine_recombinase_XerCD"/>
</dbReference>
<evidence type="ECO:0000256" key="2">
    <source>
        <dbReference type="ARBA" id="ARBA00022490"/>
    </source>
</evidence>
<dbReference type="AlphaFoldDB" id="A0A2S0PDD8"/>
<protein>
    <submittedName>
        <fullName evidence="13">Integrase</fullName>
    </submittedName>
</protein>
<keyword evidence="8" id="KW-0131">Cell cycle</keyword>
<organism evidence="13 14">
    <name type="scientific">Microvirgula aerodenitrificans</name>
    <dbReference type="NCBI Taxonomy" id="57480"/>
    <lineage>
        <taxon>Bacteria</taxon>
        <taxon>Pseudomonadati</taxon>
        <taxon>Pseudomonadota</taxon>
        <taxon>Betaproteobacteria</taxon>
        <taxon>Neisseriales</taxon>
        <taxon>Aquaspirillaceae</taxon>
        <taxon>Microvirgula</taxon>
    </lineage>
</organism>
<gene>
    <name evidence="13" type="ORF">DAI18_15460</name>
</gene>
<dbReference type="GO" id="GO:0007059">
    <property type="term" value="P:chromosome segregation"/>
    <property type="evidence" value="ECO:0007669"/>
    <property type="project" value="UniProtKB-KW"/>
</dbReference>
<evidence type="ECO:0000313" key="13">
    <source>
        <dbReference type="EMBL" id="AVY95277.1"/>
    </source>
</evidence>
<evidence type="ECO:0000256" key="1">
    <source>
        <dbReference type="ARBA" id="ARBA00004496"/>
    </source>
</evidence>
<proteinExistence type="predicted"/>
<dbReference type="OrthoDB" id="8610787at2"/>
<reference evidence="13 14" key="1">
    <citation type="submission" date="2018-04" db="EMBL/GenBank/DDBJ databases">
        <title>Denitrifier Microvirgula.</title>
        <authorList>
            <person name="Anderson E."/>
            <person name="Jang J."/>
            <person name="Ishii S."/>
        </authorList>
    </citation>
    <scope>NUCLEOTIDE SEQUENCE [LARGE SCALE GENOMIC DNA]</scope>
    <source>
        <strain evidence="13 14">BE2.4</strain>
    </source>
</reference>
<feature type="domain" description="Core-binding (CB)" evidence="12">
    <location>
        <begin position="38"/>
        <end position="138"/>
    </location>
</feature>
<evidence type="ECO:0000256" key="7">
    <source>
        <dbReference type="ARBA" id="ARBA00023172"/>
    </source>
</evidence>
<accession>A0A2S0PDD8</accession>
<dbReference type="Proteomes" id="UP000244173">
    <property type="component" value="Chromosome"/>
</dbReference>
<keyword evidence="3" id="KW-0132">Cell division</keyword>
<keyword evidence="4" id="KW-0159">Chromosome partition</keyword>
<feature type="compositionally biased region" description="Basic and acidic residues" evidence="10">
    <location>
        <begin position="11"/>
        <end position="21"/>
    </location>
</feature>
<feature type="region of interest" description="Disordered" evidence="10">
    <location>
        <begin position="1"/>
        <end position="21"/>
    </location>
</feature>
<keyword evidence="7" id="KW-0233">DNA recombination</keyword>
<feature type="domain" description="Tyr recombinase" evidence="11">
    <location>
        <begin position="163"/>
        <end position="374"/>
    </location>
</feature>
<dbReference type="Pfam" id="PF00589">
    <property type="entry name" value="Phage_integrase"/>
    <property type="match status" value="1"/>
</dbReference>
<evidence type="ECO:0000313" key="14">
    <source>
        <dbReference type="Proteomes" id="UP000244173"/>
    </source>
</evidence>
<dbReference type="Gene3D" id="1.10.443.10">
    <property type="entry name" value="Intergrase catalytic core"/>
    <property type="match status" value="1"/>
</dbReference>